<sequence>MPLYLFINIFDLHNLNVLLLHFFQQLKNKIKQIIKKQLLYLFKNNKIYKNSYQKIKRNYLIYKINKNNNNNMSQLQNDDSYQENQTNCNYQIIYNFKLVNLYQKKIKFHNYKIIRIKSNKQNNQQNKEILKKLQKILKTNQKNNFKLIELDQYFQKQEINNEIIHLYTYCDKQINGQISEKSRQMLELAFQQLIILNKKIIQILQNFIQYLSKIIQIIQKYIIIQLYVMRKQISLNKHKYIMINLLDQILHFLIQQQIIVIY</sequence>
<proteinExistence type="predicted"/>
<gene>
    <name evidence="1" type="ORF">IMG5_181170</name>
</gene>
<dbReference type="InParanoid" id="G0R2X7"/>
<keyword evidence="2" id="KW-1185">Reference proteome</keyword>
<reference evidence="1 2" key="1">
    <citation type="submission" date="2011-07" db="EMBL/GenBank/DDBJ databases">
        <authorList>
            <person name="Coyne R."/>
            <person name="Brami D."/>
            <person name="Johnson J."/>
            <person name="Hostetler J."/>
            <person name="Hannick L."/>
            <person name="Clark T."/>
            <person name="Cassidy-Hanley D."/>
            <person name="Inman J."/>
        </authorList>
    </citation>
    <scope>NUCLEOTIDE SEQUENCE [LARGE SCALE GENOMIC DNA]</scope>
    <source>
        <strain evidence="1 2">G5</strain>
    </source>
</reference>
<dbReference type="GeneID" id="14904284"/>
<dbReference type="AlphaFoldDB" id="G0R2X7"/>
<organism evidence="1 2">
    <name type="scientific">Ichthyophthirius multifiliis</name>
    <name type="common">White spot disease agent</name>
    <name type="synonym">Ich</name>
    <dbReference type="NCBI Taxonomy" id="5932"/>
    <lineage>
        <taxon>Eukaryota</taxon>
        <taxon>Sar</taxon>
        <taxon>Alveolata</taxon>
        <taxon>Ciliophora</taxon>
        <taxon>Intramacronucleata</taxon>
        <taxon>Oligohymenophorea</taxon>
        <taxon>Hymenostomatida</taxon>
        <taxon>Ophryoglenina</taxon>
        <taxon>Ichthyophthirius</taxon>
    </lineage>
</organism>
<dbReference type="Proteomes" id="UP000008983">
    <property type="component" value="Unassembled WGS sequence"/>
</dbReference>
<dbReference type="RefSeq" id="XP_004027533.1">
    <property type="nucleotide sequence ID" value="XM_004027484.1"/>
</dbReference>
<evidence type="ECO:0000313" key="1">
    <source>
        <dbReference type="EMBL" id="EGR28188.1"/>
    </source>
</evidence>
<evidence type="ECO:0000313" key="2">
    <source>
        <dbReference type="Proteomes" id="UP000008983"/>
    </source>
</evidence>
<name>G0R2X7_ICHMU</name>
<protein>
    <submittedName>
        <fullName evidence="1">Uncharacterized protein</fullName>
    </submittedName>
</protein>
<dbReference type="EMBL" id="GL984282">
    <property type="protein sequence ID" value="EGR28188.1"/>
    <property type="molecule type" value="Genomic_DNA"/>
</dbReference>
<accession>G0R2X7</accession>